<dbReference type="GO" id="GO:0071281">
    <property type="term" value="P:cellular response to iron ion"/>
    <property type="evidence" value="ECO:0007669"/>
    <property type="project" value="UniProtKB-ARBA"/>
</dbReference>
<evidence type="ECO:0000256" key="11">
    <source>
        <dbReference type="SAM" id="Phobius"/>
    </source>
</evidence>
<dbReference type="PANTHER" id="PTHR30477:SF3">
    <property type="entry name" value="METAL TRANSPORT SYSTEM MEMBRANE PROTEIN CT_069-RELATED"/>
    <property type="match status" value="1"/>
</dbReference>
<name>A0A2N5NAB7_9BACL</name>
<dbReference type="AlphaFoldDB" id="A0A2N5NAB7"/>
<feature type="transmembrane region" description="Helical" evidence="11">
    <location>
        <begin position="72"/>
        <end position="91"/>
    </location>
</feature>
<organism evidence="12 13">
    <name type="scientific">Paenibacillus pasadenensis</name>
    <dbReference type="NCBI Taxonomy" id="217090"/>
    <lineage>
        <taxon>Bacteria</taxon>
        <taxon>Bacillati</taxon>
        <taxon>Bacillota</taxon>
        <taxon>Bacilli</taxon>
        <taxon>Bacillales</taxon>
        <taxon>Paenibacillaceae</taxon>
        <taxon>Paenibacillus</taxon>
    </lineage>
</organism>
<dbReference type="InterPro" id="IPR001626">
    <property type="entry name" value="ABC_TroCD"/>
</dbReference>
<evidence type="ECO:0000256" key="10">
    <source>
        <dbReference type="RuleBase" id="RU003943"/>
    </source>
</evidence>
<accession>A0A2N5NAB7</accession>
<evidence type="ECO:0000256" key="2">
    <source>
        <dbReference type="ARBA" id="ARBA00008034"/>
    </source>
</evidence>
<dbReference type="PANTHER" id="PTHR30477">
    <property type="entry name" value="ABC-TRANSPORTER METAL-BINDING PROTEIN"/>
    <property type="match status" value="1"/>
</dbReference>
<dbReference type="Gene3D" id="1.10.3470.10">
    <property type="entry name" value="ABC transporter involved in vitamin B12 uptake, BtuC"/>
    <property type="match status" value="1"/>
</dbReference>
<dbReference type="Pfam" id="PF00950">
    <property type="entry name" value="ABC-3"/>
    <property type="match status" value="1"/>
</dbReference>
<evidence type="ECO:0000256" key="8">
    <source>
        <dbReference type="ARBA" id="ARBA00057828"/>
    </source>
</evidence>
<dbReference type="CDD" id="cd06550">
    <property type="entry name" value="TM_ABC_iron-siderophores_like"/>
    <property type="match status" value="1"/>
</dbReference>
<feature type="transmembrane region" description="Helical" evidence="11">
    <location>
        <begin position="141"/>
        <end position="166"/>
    </location>
</feature>
<dbReference type="SUPFAM" id="SSF81345">
    <property type="entry name" value="ABC transporter involved in vitamin B12 uptake, BtuC"/>
    <property type="match status" value="1"/>
</dbReference>
<dbReference type="Proteomes" id="UP000234789">
    <property type="component" value="Unassembled WGS sequence"/>
</dbReference>
<keyword evidence="4" id="KW-1003">Cell membrane</keyword>
<dbReference type="EMBL" id="NFEZ01000003">
    <property type="protein sequence ID" value="PLT47283.1"/>
    <property type="molecule type" value="Genomic_DNA"/>
</dbReference>
<feature type="transmembrane region" description="Helical" evidence="11">
    <location>
        <begin position="178"/>
        <end position="197"/>
    </location>
</feature>
<dbReference type="OrthoDB" id="9788905at2"/>
<protein>
    <recommendedName>
        <fullName evidence="9">Manganese transport system membrane protein MntC</fullName>
    </recommendedName>
</protein>
<evidence type="ECO:0000256" key="7">
    <source>
        <dbReference type="ARBA" id="ARBA00023136"/>
    </source>
</evidence>
<feature type="transmembrane region" description="Helical" evidence="11">
    <location>
        <begin position="203"/>
        <end position="222"/>
    </location>
</feature>
<evidence type="ECO:0000313" key="12">
    <source>
        <dbReference type="EMBL" id="PLT47283.1"/>
    </source>
</evidence>
<evidence type="ECO:0000256" key="1">
    <source>
        <dbReference type="ARBA" id="ARBA00004651"/>
    </source>
</evidence>
<dbReference type="RefSeq" id="WP_028600513.1">
    <property type="nucleotide sequence ID" value="NZ_BIMM01000062.1"/>
</dbReference>
<dbReference type="GO" id="GO:0043190">
    <property type="term" value="C:ATP-binding cassette (ABC) transporter complex"/>
    <property type="evidence" value="ECO:0007669"/>
    <property type="project" value="InterPro"/>
</dbReference>
<feature type="transmembrane region" description="Helical" evidence="11">
    <location>
        <begin position="20"/>
        <end position="40"/>
    </location>
</feature>
<keyword evidence="3 10" id="KW-0813">Transport</keyword>
<reference evidence="12 13" key="1">
    <citation type="submission" date="2017-05" db="EMBL/GenBank/DDBJ databases">
        <title>Functional genome analysis of Paenibacillus pasadenensis strain R16: insights on endophytic life style and antifungal activity.</title>
        <authorList>
            <person name="Passera A."/>
            <person name="Marcolungo L."/>
            <person name="Casati P."/>
            <person name="Brasca M."/>
            <person name="Quaglino F."/>
            <person name="Delledonne M."/>
        </authorList>
    </citation>
    <scope>NUCLEOTIDE SEQUENCE [LARGE SCALE GENOMIC DNA]</scope>
    <source>
        <strain evidence="12 13">R16</strain>
    </source>
</reference>
<evidence type="ECO:0000256" key="3">
    <source>
        <dbReference type="ARBA" id="ARBA00022448"/>
    </source>
</evidence>
<evidence type="ECO:0000256" key="6">
    <source>
        <dbReference type="ARBA" id="ARBA00022989"/>
    </source>
</evidence>
<dbReference type="InterPro" id="IPR037294">
    <property type="entry name" value="ABC_BtuC-like"/>
</dbReference>
<proteinExistence type="inferred from homology"/>
<evidence type="ECO:0000256" key="4">
    <source>
        <dbReference type="ARBA" id="ARBA00022475"/>
    </source>
</evidence>
<feature type="transmembrane region" description="Helical" evidence="11">
    <location>
        <begin position="49"/>
        <end position="66"/>
    </location>
</feature>
<dbReference type="GO" id="GO:0010043">
    <property type="term" value="P:response to zinc ion"/>
    <property type="evidence" value="ECO:0007669"/>
    <property type="project" value="TreeGrafter"/>
</dbReference>
<comment type="similarity">
    <text evidence="2 10">Belongs to the ABC-3 integral membrane protein family.</text>
</comment>
<evidence type="ECO:0000256" key="5">
    <source>
        <dbReference type="ARBA" id="ARBA00022692"/>
    </source>
</evidence>
<keyword evidence="7 11" id="KW-0472">Membrane</keyword>
<feature type="transmembrane region" description="Helical" evidence="11">
    <location>
        <begin position="234"/>
        <end position="252"/>
    </location>
</feature>
<evidence type="ECO:0000313" key="13">
    <source>
        <dbReference type="Proteomes" id="UP000234789"/>
    </source>
</evidence>
<dbReference type="GO" id="GO:0055085">
    <property type="term" value="P:transmembrane transport"/>
    <property type="evidence" value="ECO:0007669"/>
    <property type="project" value="InterPro"/>
</dbReference>
<feature type="transmembrane region" description="Helical" evidence="11">
    <location>
        <begin position="103"/>
        <end position="121"/>
    </location>
</feature>
<comment type="subcellular location">
    <subcellularLocation>
        <location evidence="1 10">Cell membrane</location>
        <topology evidence="1 10">Multi-pass membrane protein</topology>
    </subcellularLocation>
</comment>
<evidence type="ECO:0000256" key="9">
    <source>
        <dbReference type="ARBA" id="ARBA00073179"/>
    </source>
</evidence>
<keyword evidence="5 10" id="KW-0812">Transmembrane</keyword>
<keyword evidence="6 11" id="KW-1133">Transmembrane helix</keyword>
<comment type="function">
    <text evidence="8">This protein is probably a component of a manganese permease, a binding protein-dependent, ATP-driven transport system.</text>
</comment>
<dbReference type="FunFam" id="1.10.3470.10:FF:000003">
    <property type="entry name" value="Iron ABC transporter permease SitD"/>
    <property type="match status" value="1"/>
</dbReference>
<comment type="caution">
    <text evidence="12">The sequence shown here is derived from an EMBL/GenBank/DDBJ whole genome shotgun (WGS) entry which is preliminary data.</text>
</comment>
<sequence>MNGLWNSFSALASDPNLRWIALGCMLLGLSSGMIGCFAYLRRQSLMGDTIAHTALPGICVAFLLSGTKSLPLFMLGAVAAGIVGTLAIRIITARSRIKPDAAMGIVLSSFFGVGIVLLTMIQHSGDGSQSGLDKFLFGQAASMIGSDVQLMAGVSVVLAAACTLLFKEFKLLSFDPAFAKGAGFPVSVLDFILQALFVTAVVAGIQAVGVVLVAALLITPAVSARFWTERLGRMLALSGLFGMVSGLLGAWISSQVSQLPTGPVSVLAAAALFLVSVVFGTKRGLLTARLTRREARRRLLLHAAEAASSASASSSTSAKEAG</sequence>
<keyword evidence="13" id="KW-1185">Reference proteome</keyword>
<gene>
    <name evidence="12" type="ORF">B8V81_1507</name>
</gene>
<feature type="transmembrane region" description="Helical" evidence="11">
    <location>
        <begin position="264"/>
        <end position="286"/>
    </location>
</feature>